<sequence>MQPKATLLPLLLTAGLLLAGCADGASPDGDGPTGGGSATGSPTQEPSATSSASPDPTVASTQSRPDGEDDDARGGGTDEAPAPDPAPAPEQPAPGGTTDPLAAFTSTPVGAQYAGAVTGIVQEQRGGGLVHELTTNLYDPGVAVGLCEAYRSAMGTGAQQVDVLDALGQPLATTAGSPQGCAVAAGAPAPPGAVPQQDFTYDEALAAWRGGMPYYDAFCLQYTPVTEAGISQCRGIEAGTVDAVTGEYTGG</sequence>
<keyword evidence="6" id="KW-1185">Reference proteome</keyword>
<protein>
    <submittedName>
        <fullName evidence="3">Uncharacterized protein</fullName>
    </submittedName>
</protein>
<proteinExistence type="predicted"/>
<evidence type="ECO:0000256" key="1">
    <source>
        <dbReference type="SAM" id="MobiDB-lite"/>
    </source>
</evidence>
<dbReference type="Proteomes" id="UP000321155">
    <property type="component" value="Unassembled WGS sequence"/>
</dbReference>
<evidence type="ECO:0000313" key="4">
    <source>
        <dbReference type="EMBL" id="GEO92412.1"/>
    </source>
</evidence>
<feature type="chain" id="PRO_5043691304" evidence="2">
    <location>
        <begin position="20"/>
        <end position="251"/>
    </location>
</feature>
<dbReference type="PROSITE" id="PS51257">
    <property type="entry name" value="PROKAR_LIPOPROTEIN"/>
    <property type="match status" value="1"/>
</dbReference>
<keyword evidence="2" id="KW-0732">Signal</keyword>
<feature type="compositionally biased region" description="Low complexity" evidence="1">
    <location>
        <begin position="20"/>
        <end position="30"/>
    </location>
</feature>
<dbReference type="Proteomes" id="UP000057181">
    <property type="component" value="Chromosome"/>
</dbReference>
<feature type="compositionally biased region" description="Pro residues" evidence="1">
    <location>
        <begin position="82"/>
        <end position="92"/>
    </location>
</feature>
<dbReference type="EMBL" id="CP013254">
    <property type="protein sequence ID" value="ALU38814.1"/>
    <property type="molecule type" value="Genomic_DNA"/>
</dbReference>
<dbReference type="RefSeq" id="WP_058857526.1">
    <property type="nucleotide sequence ID" value="NZ_BJZR01000042.1"/>
</dbReference>
<accession>A0A0U3GFH4</accession>
<feature type="region of interest" description="Disordered" evidence="1">
    <location>
        <begin position="20"/>
        <end position="104"/>
    </location>
</feature>
<name>A0A0U3GFH4_9MICC</name>
<reference evidence="3 5" key="1">
    <citation type="submission" date="2015-11" db="EMBL/GenBank/DDBJ databases">
        <title>Complete Genome Sequence of Kocuria flava strain HO-9041.</title>
        <authorList>
            <person name="Zhou M."/>
            <person name="Dai J."/>
        </authorList>
    </citation>
    <scope>NUCLEOTIDE SEQUENCE [LARGE SCALE GENOMIC DNA]</scope>
    <source>
        <strain evidence="3 5">HO-9041</strain>
    </source>
</reference>
<evidence type="ECO:0000313" key="5">
    <source>
        <dbReference type="Proteomes" id="UP000057181"/>
    </source>
</evidence>
<evidence type="ECO:0000313" key="6">
    <source>
        <dbReference type="Proteomes" id="UP000321155"/>
    </source>
</evidence>
<reference evidence="4 6" key="2">
    <citation type="submission" date="2019-07" db="EMBL/GenBank/DDBJ databases">
        <title>Whole genome shotgun sequence of Kocuria flava NBRC 107626.</title>
        <authorList>
            <person name="Hosoyama A."/>
            <person name="Uohara A."/>
            <person name="Ohji S."/>
            <person name="Ichikawa N."/>
        </authorList>
    </citation>
    <scope>NUCLEOTIDE SEQUENCE [LARGE SCALE GENOMIC DNA]</scope>
    <source>
        <strain evidence="4 6">NBRC 107626</strain>
    </source>
</reference>
<feature type="compositionally biased region" description="Low complexity" evidence="1">
    <location>
        <begin position="39"/>
        <end position="61"/>
    </location>
</feature>
<dbReference type="OrthoDB" id="4883135at2"/>
<gene>
    <name evidence="3" type="ORF">AS188_02555</name>
    <name evidence="4" type="ORF">KFL01_17180</name>
</gene>
<evidence type="ECO:0000256" key="2">
    <source>
        <dbReference type="SAM" id="SignalP"/>
    </source>
</evidence>
<dbReference type="KEGG" id="kfv:AS188_02555"/>
<dbReference type="AlphaFoldDB" id="A0A0U3GFH4"/>
<feature type="signal peptide" evidence="2">
    <location>
        <begin position="1"/>
        <end position="19"/>
    </location>
</feature>
<organism evidence="3 5">
    <name type="scientific">Kocuria flava</name>
    <dbReference type="NCBI Taxonomy" id="446860"/>
    <lineage>
        <taxon>Bacteria</taxon>
        <taxon>Bacillati</taxon>
        <taxon>Actinomycetota</taxon>
        <taxon>Actinomycetes</taxon>
        <taxon>Micrococcales</taxon>
        <taxon>Micrococcaceae</taxon>
        <taxon>Kocuria</taxon>
    </lineage>
</organism>
<dbReference type="EMBL" id="BJZR01000042">
    <property type="protein sequence ID" value="GEO92412.1"/>
    <property type="molecule type" value="Genomic_DNA"/>
</dbReference>
<evidence type="ECO:0000313" key="3">
    <source>
        <dbReference type="EMBL" id="ALU38814.1"/>
    </source>
</evidence>